<reference evidence="2 3" key="1">
    <citation type="journal article" date="2011" name="PLoS Pathog.">
        <title>Dynamic evolution of pathogenicity revealed by sequencing and comparative genomics of 19 Pseudomonas syringae isolates.</title>
        <authorList>
            <person name="Baltrus D.A."/>
            <person name="Nishimura M.T."/>
            <person name="Romanchuk A."/>
            <person name="Chang J.H."/>
            <person name="Mukhtar M.S."/>
            <person name="Cherkis K."/>
            <person name="Roach J."/>
            <person name="Grant S.R."/>
            <person name="Jones C.D."/>
            <person name="Dangl J.L."/>
        </authorList>
    </citation>
    <scope>NUCLEOTIDE SEQUENCE [LARGE SCALE GENOMIC DNA]</scope>
    <source>
        <strain evidence="2 3">1704B</strain>
    </source>
</reference>
<dbReference type="EMBL" id="AEAI01003889">
    <property type="protein sequence ID" value="EGH49145.1"/>
    <property type="molecule type" value="Genomic_DNA"/>
</dbReference>
<proteinExistence type="predicted"/>
<comment type="caution">
    <text evidence="2">The sequence shown here is derived from an EMBL/GenBank/DDBJ whole genome shotgun (WGS) entry which is preliminary data.</text>
</comment>
<organism evidence="2 3">
    <name type="scientific">Pseudomonas syringae pv. pisi str. 1704B</name>
    <dbReference type="NCBI Taxonomy" id="629263"/>
    <lineage>
        <taxon>Bacteria</taxon>
        <taxon>Pseudomonadati</taxon>
        <taxon>Pseudomonadota</taxon>
        <taxon>Gammaproteobacteria</taxon>
        <taxon>Pseudomonadales</taxon>
        <taxon>Pseudomonadaceae</taxon>
        <taxon>Pseudomonas</taxon>
        <taxon>Pseudomonas syringae</taxon>
    </lineage>
</organism>
<evidence type="ECO:0000313" key="2">
    <source>
        <dbReference type="EMBL" id="EGH49145.1"/>
    </source>
</evidence>
<feature type="non-terminal residue" evidence="2">
    <location>
        <position position="1"/>
    </location>
</feature>
<dbReference type="AlphaFoldDB" id="F3GPZ2"/>
<accession>F3GPZ2</accession>
<protein>
    <submittedName>
        <fullName evidence="2">Calcium binding hemolysin protein</fullName>
    </submittedName>
</protein>
<dbReference type="InterPro" id="IPR010566">
    <property type="entry name" value="Haemolys_ca-bd"/>
</dbReference>
<keyword evidence="3" id="KW-1185">Reference proteome</keyword>
<gene>
    <name evidence="2" type="ORF">PSYPI_45046</name>
</gene>
<name>F3GPZ2_PSESJ</name>
<dbReference type="HOGENOM" id="CLU_2983859_0_0_6"/>
<feature type="domain" description="Haemolysin-type calcium binding-related" evidence="1">
    <location>
        <begin position="22"/>
        <end position="59"/>
    </location>
</feature>
<sequence length="59" mass="6375">DAIEFASDILPGDIVVTRSYDDLVLALNGSADKITVSSYFSNDGDNAYKLDEIRFADGT</sequence>
<evidence type="ECO:0000259" key="1">
    <source>
        <dbReference type="Pfam" id="PF06594"/>
    </source>
</evidence>
<evidence type="ECO:0000313" key="3">
    <source>
        <dbReference type="Proteomes" id="UP000004986"/>
    </source>
</evidence>
<dbReference type="Pfam" id="PF06594">
    <property type="entry name" value="HCBP_related"/>
    <property type="match status" value="1"/>
</dbReference>
<dbReference type="Proteomes" id="UP000004986">
    <property type="component" value="Unassembled WGS sequence"/>
</dbReference>
<feature type="non-terminal residue" evidence="2">
    <location>
        <position position="59"/>
    </location>
</feature>